<reference evidence="2 3" key="1">
    <citation type="submission" date="2017-01" db="EMBL/GenBank/DDBJ databases">
        <authorList>
            <person name="Mah S.A."/>
            <person name="Swanson W.J."/>
            <person name="Moy G.W."/>
            <person name="Vacquier V.D."/>
        </authorList>
    </citation>
    <scope>NUCLEOTIDE SEQUENCE [LARGE SCALE GENOMIC DNA]</scope>
    <source>
        <strain evidence="2 3">DSM 29590</strain>
    </source>
</reference>
<organism evidence="2 3">
    <name type="scientific">Roseovarius nanhaiticus</name>
    <dbReference type="NCBI Taxonomy" id="573024"/>
    <lineage>
        <taxon>Bacteria</taxon>
        <taxon>Pseudomonadati</taxon>
        <taxon>Pseudomonadota</taxon>
        <taxon>Alphaproteobacteria</taxon>
        <taxon>Rhodobacterales</taxon>
        <taxon>Roseobacteraceae</taxon>
        <taxon>Roseovarius</taxon>
    </lineage>
</organism>
<dbReference type="OrthoDB" id="7746060at2"/>
<dbReference type="STRING" id="573024.SAMN05216208_0444"/>
<keyword evidence="3" id="KW-1185">Reference proteome</keyword>
<gene>
    <name evidence="2" type="ORF">SAMN05421666_1692</name>
</gene>
<accession>A0A1N7G5U3</accession>
<sequence length="71" mass="7475">MARLLFLICLGLAILALAAAAFTAVIRAARVGRDTVHDLTRETKEDGMEKVSYAALMLLMLGVTSGLLGGL</sequence>
<proteinExistence type="predicted"/>
<evidence type="ECO:0000256" key="1">
    <source>
        <dbReference type="SAM" id="Phobius"/>
    </source>
</evidence>
<dbReference type="RefSeq" id="WP_076532628.1">
    <property type="nucleotide sequence ID" value="NZ_FOAC01000001.1"/>
</dbReference>
<dbReference type="EMBL" id="FTNV01000001">
    <property type="protein sequence ID" value="SIS07796.1"/>
    <property type="molecule type" value="Genomic_DNA"/>
</dbReference>
<protein>
    <submittedName>
        <fullName evidence="2">Uncharacterized protein</fullName>
    </submittedName>
</protein>
<keyword evidence="1" id="KW-0472">Membrane</keyword>
<dbReference type="AlphaFoldDB" id="A0A1N7G5U3"/>
<dbReference type="Proteomes" id="UP000186019">
    <property type="component" value="Unassembled WGS sequence"/>
</dbReference>
<evidence type="ECO:0000313" key="2">
    <source>
        <dbReference type="EMBL" id="SIS07796.1"/>
    </source>
</evidence>
<feature type="transmembrane region" description="Helical" evidence="1">
    <location>
        <begin position="52"/>
        <end position="70"/>
    </location>
</feature>
<name>A0A1N7G5U3_9RHOB</name>
<keyword evidence="1" id="KW-0812">Transmembrane</keyword>
<keyword evidence="1" id="KW-1133">Transmembrane helix</keyword>
<evidence type="ECO:0000313" key="3">
    <source>
        <dbReference type="Proteomes" id="UP000186019"/>
    </source>
</evidence>